<dbReference type="Proteomes" id="UP001183619">
    <property type="component" value="Unassembled WGS sequence"/>
</dbReference>
<organism evidence="1 2">
    <name type="scientific">Corynebacterium felinum</name>
    <dbReference type="NCBI Taxonomy" id="131318"/>
    <lineage>
        <taxon>Bacteria</taxon>
        <taxon>Bacillati</taxon>
        <taxon>Actinomycetota</taxon>
        <taxon>Actinomycetes</taxon>
        <taxon>Mycobacteriales</taxon>
        <taxon>Corynebacteriaceae</taxon>
        <taxon>Corynebacterium</taxon>
    </lineage>
</organism>
<comment type="caution">
    <text evidence="1">The sequence shown here is derived from an EMBL/GenBank/DDBJ whole genome shotgun (WGS) entry which is preliminary data.</text>
</comment>
<keyword evidence="2" id="KW-1185">Reference proteome</keyword>
<name>A0ABU2B7L2_9CORY</name>
<sequence length="217" mass="23751">MDAQLRKISTEDIPLVHHWCAQSVFWEMCPGASQGRTADFSLEKEAWLASRLLEQGSCGFNLVHERPGVAPIRAIATILFCPRSLAPGAVVLPTAPASDDAYLLSSLHIDPVIAHTGLEAVLVDAVIMELMSKNVSAVEAFAFRPDFVEDPGAPLPEDLRVISRGVDRIGMISCEILQAAGFYVHVDHPLFPRLRLDLPPKRGLLLAKEVEELVLQN</sequence>
<evidence type="ECO:0008006" key="3">
    <source>
        <dbReference type="Google" id="ProtNLM"/>
    </source>
</evidence>
<gene>
    <name evidence="1" type="ORF">J2S37_000819</name>
</gene>
<evidence type="ECO:0000313" key="2">
    <source>
        <dbReference type="Proteomes" id="UP001183619"/>
    </source>
</evidence>
<proteinExistence type="predicted"/>
<accession>A0ABU2B7L2</accession>
<dbReference type="EMBL" id="JAVDYF010000001">
    <property type="protein sequence ID" value="MDR7354281.1"/>
    <property type="molecule type" value="Genomic_DNA"/>
</dbReference>
<dbReference type="RefSeq" id="WP_290259067.1">
    <property type="nucleotide sequence ID" value="NZ_CP047209.1"/>
</dbReference>
<evidence type="ECO:0000313" key="1">
    <source>
        <dbReference type="EMBL" id="MDR7354281.1"/>
    </source>
</evidence>
<reference evidence="1 2" key="1">
    <citation type="submission" date="2023-07" db="EMBL/GenBank/DDBJ databases">
        <title>Sequencing the genomes of 1000 actinobacteria strains.</title>
        <authorList>
            <person name="Klenk H.-P."/>
        </authorList>
    </citation>
    <scope>NUCLEOTIDE SEQUENCE [LARGE SCALE GENOMIC DNA]</scope>
    <source>
        <strain evidence="1 2">DSM 44508</strain>
    </source>
</reference>
<protein>
    <recommendedName>
        <fullName evidence="3">N-acetyltransferase domain-containing protein</fullName>
    </recommendedName>
</protein>